<feature type="domain" description="Bacteriophage CI repressor N-terminal" evidence="2">
    <location>
        <begin position="6"/>
        <end position="67"/>
    </location>
</feature>
<dbReference type="GO" id="GO:0003677">
    <property type="term" value="F:DNA binding"/>
    <property type="evidence" value="ECO:0007669"/>
    <property type="project" value="InterPro"/>
</dbReference>
<dbReference type="RefSeq" id="WP_062153243.1">
    <property type="nucleotide sequence ID" value="NZ_CP012373.2"/>
</dbReference>
<dbReference type="AlphaFoldDB" id="A0A2N9YFR9"/>
<evidence type="ECO:0000313" key="4">
    <source>
        <dbReference type="Proteomes" id="UP000234271"/>
    </source>
</evidence>
<dbReference type="InterPro" id="IPR010744">
    <property type="entry name" value="Phage_CI_N"/>
</dbReference>
<evidence type="ECO:0000259" key="2">
    <source>
        <dbReference type="Pfam" id="PF07022"/>
    </source>
</evidence>
<dbReference type="Proteomes" id="UP000234271">
    <property type="component" value="Chromosome"/>
</dbReference>
<dbReference type="GO" id="GO:0045892">
    <property type="term" value="P:negative regulation of DNA-templated transcription"/>
    <property type="evidence" value="ECO:0007669"/>
    <property type="project" value="InterPro"/>
</dbReference>
<dbReference type="OrthoDB" id="9791537at2"/>
<gene>
    <name evidence="3" type="ORF">BLE401_12020</name>
</gene>
<dbReference type="EMBL" id="CP018889">
    <property type="protein sequence ID" value="AUI69342.1"/>
    <property type="molecule type" value="Genomic_DNA"/>
</dbReference>
<sequence length="125" mass="14234">MSEAIDVLNRLATVLQAKHDADLARKLEVSTSTIATWKARDTIPYKICVDIARREKVSLDWLLNGEEFAIANTSPKMQAIMKLIADLDEGQQGKIFSLIQDEKRYTEMREQINQLNQLIKESKTA</sequence>
<evidence type="ECO:0000256" key="1">
    <source>
        <dbReference type="SAM" id="Coils"/>
    </source>
</evidence>
<feature type="coiled-coil region" evidence="1">
    <location>
        <begin position="98"/>
        <end position="125"/>
    </location>
</feature>
<dbReference type="STRING" id="288004.AL038_12245"/>
<dbReference type="Pfam" id="PF07022">
    <property type="entry name" value="Phage_CI_repr"/>
    <property type="match status" value="1"/>
</dbReference>
<accession>A0A2N9YFR9</accession>
<name>A0A2N9YFR9_9GAMM</name>
<protein>
    <recommendedName>
        <fullName evidence="2">Bacteriophage CI repressor N-terminal domain-containing protein</fullName>
    </recommendedName>
</protein>
<evidence type="ECO:0000313" key="3">
    <source>
        <dbReference type="EMBL" id="AUI69342.1"/>
    </source>
</evidence>
<proteinExistence type="predicted"/>
<reference evidence="4" key="1">
    <citation type="submission" date="2016-12" db="EMBL/GenBank/DDBJ databases">
        <title>Complete Genome Sequence of Beggiatoa leptomitiformis D-401.</title>
        <authorList>
            <person name="Fomenkov A."/>
            <person name="Vincze T."/>
            <person name="Grabovich M."/>
            <person name="Anton B.P."/>
            <person name="Dubinina G."/>
            <person name="Orlova M."/>
            <person name="Belousova E."/>
            <person name="Roberts R.J."/>
        </authorList>
    </citation>
    <scope>NUCLEOTIDE SEQUENCE [LARGE SCALE GENOMIC DNA]</scope>
    <source>
        <strain evidence="4">D-401</strain>
    </source>
</reference>
<organism evidence="3 4">
    <name type="scientific">Beggiatoa leptomitoformis</name>
    <dbReference type="NCBI Taxonomy" id="288004"/>
    <lineage>
        <taxon>Bacteria</taxon>
        <taxon>Pseudomonadati</taxon>
        <taxon>Pseudomonadota</taxon>
        <taxon>Gammaproteobacteria</taxon>
        <taxon>Thiotrichales</taxon>
        <taxon>Thiotrichaceae</taxon>
        <taxon>Beggiatoa</taxon>
    </lineage>
</organism>
<keyword evidence="1" id="KW-0175">Coiled coil</keyword>
<dbReference type="SUPFAM" id="SSF47413">
    <property type="entry name" value="lambda repressor-like DNA-binding domains"/>
    <property type="match status" value="1"/>
</dbReference>
<dbReference type="KEGG" id="blep:AL038_12245"/>
<dbReference type="Gene3D" id="1.10.260.40">
    <property type="entry name" value="lambda repressor-like DNA-binding domains"/>
    <property type="match status" value="1"/>
</dbReference>
<keyword evidence="4" id="KW-1185">Reference proteome</keyword>
<dbReference type="InterPro" id="IPR010982">
    <property type="entry name" value="Lambda_DNA-bd_dom_sf"/>
</dbReference>